<evidence type="ECO:0008006" key="3">
    <source>
        <dbReference type="Google" id="ProtNLM"/>
    </source>
</evidence>
<keyword evidence="2" id="KW-1185">Reference proteome</keyword>
<gene>
    <name evidence="1" type="ORF">GCM10010967_11470</name>
</gene>
<evidence type="ECO:0000313" key="1">
    <source>
        <dbReference type="EMBL" id="GGM81352.1"/>
    </source>
</evidence>
<proteinExistence type="predicted"/>
<sequence>MSMKAFRAVITADMVNYTQFSREESAAWLEEMLVILHQHPAFKWALKPEIYRGDSFQAVLKNPGEVMRAAILARACVRKHAPNADMRIAIGVGKTELLTDRPGTSDGEAFRLSGHLADTIRQQKARIGIALPRPSESLTATLNLLETVIENWTVSQSQVIEALLQGKNITQIAEMLSISQPAASQRVSSAKWWAIESFLANFPKQLSLYTTKRQPL</sequence>
<organism evidence="1 2">
    <name type="scientific">Dyadobacter beijingensis</name>
    <dbReference type="NCBI Taxonomy" id="365489"/>
    <lineage>
        <taxon>Bacteria</taxon>
        <taxon>Pseudomonadati</taxon>
        <taxon>Bacteroidota</taxon>
        <taxon>Cytophagia</taxon>
        <taxon>Cytophagales</taxon>
        <taxon>Spirosomataceae</taxon>
        <taxon>Dyadobacter</taxon>
    </lineage>
</organism>
<dbReference type="EMBL" id="BMLI01000001">
    <property type="protein sequence ID" value="GGM81352.1"/>
    <property type="molecule type" value="Genomic_DNA"/>
</dbReference>
<accession>A0ABQ2HJP9</accession>
<protein>
    <recommendedName>
        <fullName evidence="3">SatD family (SatD)</fullName>
    </recommendedName>
</protein>
<name>A0ABQ2HJP9_9BACT</name>
<reference evidence="2" key="1">
    <citation type="journal article" date="2019" name="Int. J. Syst. Evol. Microbiol.">
        <title>The Global Catalogue of Microorganisms (GCM) 10K type strain sequencing project: providing services to taxonomists for standard genome sequencing and annotation.</title>
        <authorList>
            <consortium name="The Broad Institute Genomics Platform"/>
            <consortium name="The Broad Institute Genome Sequencing Center for Infectious Disease"/>
            <person name="Wu L."/>
            <person name="Ma J."/>
        </authorList>
    </citation>
    <scope>NUCLEOTIDE SEQUENCE [LARGE SCALE GENOMIC DNA]</scope>
    <source>
        <strain evidence="2">CGMCC 1.6375</strain>
    </source>
</reference>
<dbReference type="Proteomes" id="UP000632339">
    <property type="component" value="Unassembled WGS sequence"/>
</dbReference>
<comment type="caution">
    <text evidence="1">The sequence shown here is derived from an EMBL/GenBank/DDBJ whole genome shotgun (WGS) entry which is preliminary data.</text>
</comment>
<evidence type="ECO:0000313" key="2">
    <source>
        <dbReference type="Proteomes" id="UP000632339"/>
    </source>
</evidence>